<dbReference type="PANTHER" id="PTHR30419:SF8">
    <property type="entry name" value="NITROGEN ASSIMILATION TRANSCRIPTIONAL ACTIVATOR-RELATED"/>
    <property type="match status" value="1"/>
</dbReference>
<dbReference type="PANTHER" id="PTHR30419">
    <property type="entry name" value="HTH-TYPE TRANSCRIPTIONAL REGULATOR YBHD"/>
    <property type="match status" value="1"/>
</dbReference>
<dbReference type="RefSeq" id="WP_046168642.1">
    <property type="nucleotide sequence ID" value="NZ_CP017707.1"/>
</dbReference>
<dbReference type="KEGG" id="cvc:BKX93_22550"/>
<evidence type="ECO:0000256" key="1">
    <source>
        <dbReference type="ARBA" id="ARBA00009437"/>
    </source>
</evidence>
<reference evidence="5 6" key="1">
    <citation type="submission" date="2016-10" db="EMBL/GenBank/DDBJ databases">
        <title>Chromobacterium muskegensis sp. nov., an insecticidal bacterium isolated from Sphagnum bogs.</title>
        <authorList>
            <person name="Sparks M.E."/>
            <person name="Blackburn M.B."/>
            <person name="Gundersen-Rindal D.E."/>
            <person name="Mitchell A."/>
            <person name="Farrar R."/>
            <person name="Kuhar D."/>
        </authorList>
    </citation>
    <scope>NUCLEOTIDE SEQUENCE [LARGE SCALE GENOMIC DNA]</scope>
    <source>
        <strain evidence="5 6">21-1</strain>
    </source>
</reference>
<dbReference type="EMBL" id="CP017707">
    <property type="protein sequence ID" value="AOZ52518.1"/>
    <property type="molecule type" value="Genomic_DNA"/>
</dbReference>
<name>A0A1D9LML1_9NEIS</name>
<dbReference type="FunFam" id="1.10.10.10:FF:000001">
    <property type="entry name" value="LysR family transcriptional regulator"/>
    <property type="match status" value="1"/>
</dbReference>
<dbReference type="Gene3D" id="3.40.190.290">
    <property type="match status" value="1"/>
</dbReference>
<evidence type="ECO:0000256" key="3">
    <source>
        <dbReference type="ARBA" id="ARBA00023125"/>
    </source>
</evidence>
<comment type="similarity">
    <text evidence="1">Belongs to the LysR transcriptional regulatory family.</text>
</comment>
<keyword evidence="2" id="KW-0805">Transcription regulation</keyword>
<dbReference type="GO" id="GO:0005829">
    <property type="term" value="C:cytosol"/>
    <property type="evidence" value="ECO:0007669"/>
    <property type="project" value="TreeGrafter"/>
</dbReference>
<evidence type="ECO:0000256" key="4">
    <source>
        <dbReference type="ARBA" id="ARBA00023163"/>
    </source>
</evidence>
<proteinExistence type="inferred from homology"/>
<dbReference type="SUPFAM" id="SSF53850">
    <property type="entry name" value="Periplasmic binding protein-like II"/>
    <property type="match status" value="1"/>
</dbReference>
<dbReference type="InterPro" id="IPR036388">
    <property type="entry name" value="WH-like_DNA-bd_sf"/>
</dbReference>
<gene>
    <name evidence="5" type="ORF">BKX93_22550</name>
</gene>
<dbReference type="AlphaFoldDB" id="A0A1D9LML1"/>
<protein>
    <submittedName>
        <fullName evidence="5">Uncharacterized protein</fullName>
    </submittedName>
</protein>
<dbReference type="Pfam" id="PF00126">
    <property type="entry name" value="HTH_1"/>
    <property type="match status" value="1"/>
</dbReference>
<keyword evidence="4" id="KW-0804">Transcription</keyword>
<evidence type="ECO:0000256" key="2">
    <source>
        <dbReference type="ARBA" id="ARBA00023015"/>
    </source>
</evidence>
<dbReference type="GO" id="GO:0003700">
    <property type="term" value="F:DNA-binding transcription factor activity"/>
    <property type="evidence" value="ECO:0007669"/>
    <property type="project" value="InterPro"/>
</dbReference>
<dbReference type="InterPro" id="IPR036390">
    <property type="entry name" value="WH_DNA-bd_sf"/>
</dbReference>
<accession>A0A1D9LML1</accession>
<dbReference type="Pfam" id="PF03466">
    <property type="entry name" value="LysR_substrate"/>
    <property type="match status" value="1"/>
</dbReference>
<dbReference type="Gene3D" id="1.10.10.10">
    <property type="entry name" value="Winged helix-like DNA-binding domain superfamily/Winged helix DNA-binding domain"/>
    <property type="match status" value="1"/>
</dbReference>
<dbReference type="GO" id="GO:0003677">
    <property type="term" value="F:DNA binding"/>
    <property type="evidence" value="ECO:0007669"/>
    <property type="project" value="UniProtKB-KW"/>
</dbReference>
<dbReference type="Proteomes" id="UP000178776">
    <property type="component" value="Chromosome"/>
</dbReference>
<organism evidence="5 6">
    <name type="scientific">Chromobacterium vaccinii</name>
    <dbReference type="NCBI Taxonomy" id="1108595"/>
    <lineage>
        <taxon>Bacteria</taxon>
        <taxon>Pseudomonadati</taxon>
        <taxon>Pseudomonadota</taxon>
        <taxon>Betaproteobacteria</taxon>
        <taxon>Neisseriales</taxon>
        <taxon>Chromobacteriaceae</taxon>
        <taxon>Chromobacterium</taxon>
    </lineage>
</organism>
<keyword evidence="3" id="KW-0238">DNA-binding</keyword>
<evidence type="ECO:0000313" key="5">
    <source>
        <dbReference type="EMBL" id="AOZ52518.1"/>
    </source>
</evidence>
<dbReference type="PROSITE" id="PS50931">
    <property type="entry name" value="HTH_LYSR"/>
    <property type="match status" value="1"/>
</dbReference>
<dbReference type="STRING" id="1108595.BKX93_22550"/>
<dbReference type="InterPro" id="IPR000847">
    <property type="entry name" value="LysR_HTH_N"/>
</dbReference>
<sequence length="306" mass="34174">MEFNDQRVRYFFEAARLGGVRAAADHMDIAASAVSRQIRQLEMELGATLFERHRRGFQPTEAGRLLLDYHNKQLSEQEAVMTALRELKGIHRGHVSVVTGGGVISDLIDAIHPFSQRYPQITVGIDIRGTNDIVRTVLEDRAHIGIVFYTAPNPLLRVHRSSVQPLYAVATPDHPLARAKRPISLEELARHKLALPDVSFGVRQILRDAERAEQCQLEPAIVTNSYRVMIEYALTGQAATVQPLFAVRRELENGQLLAIPIEQRNLQQAEVHLITHQGRRQSPAAARLLEMLAGSMPAFRDGAVTP</sequence>
<evidence type="ECO:0000313" key="6">
    <source>
        <dbReference type="Proteomes" id="UP000178776"/>
    </source>
</evidence>
<dbReference type="InterPro" id="IPR005119">
    <property type="entry name" value="LysR_subst-bd"/>
</dbReference>
<dbReference type="InterPro" id="IPR050950">
    <property type="entry name" value="HTH-type_LysR_regulators"/>
</dbReference>
<dbReference type="GeneID" id="68843979"/>
<dbReference type="SUPFAM" id="SSF46785">
    <property type="entry name" value="Winged helix' DNA-binding domain"/>
    <property type="match status" value="1"/>
</dbReference>